<keyword evidence="1" id="KW-0732">Signal</keyword>
<dbReference type="Gene3D" id="2.40.70.10">
    <property type="entry name" value="Acid Proteases"/>
    <property type="match status" value="1"/>
</dbReference>
<dbReference type="InterPro" id="IPR021109">
    <property type="entry name" value="Peptidase_aspartic_dom_sf"/>
</dbReference>
<dbReference type="CDD" id="cd05483">
    <property type="entry name" value="retropepsin_like_bacteria"/>
    <property type="match status" value="1"/>
</dbReference>
<sequence>MFWKALALLAAGMAPAVGAEEFDTHVDMLSRDAATFYVQGAIGGLGAVDLMVDTGSGYMTINEEMLSELKRQGGVRYLSQVRGRLANGDELSVPLYSISRVNIGGNCWLRDVEAAVFPGGTRAILGLSALKQASPFIFSMDPPRLVLSHCAGRAEIAES</sequence>
<evidence type="ECO:0000313" key="3">
    <source>
        <dbReference type="Proteomes" id="UP001596422"/>
    </source>
</evidence>
<name>A0ABW2A8U5_9GAMM</name>
<comment type="caution">
    <text evidence="2">The sequence shown here is derived from an EMBL/GenBank/DDBJ whole genome shotgun (WGS) entry which is preliminary data.</text>
</comment>
<dbReference type="SUPFAM" id="SSF50630">
    <property type="entry name" value="Acid proteases"/>
    <property type="match status" value="1"/>
</dbReference>
<dbReference type="GO" id="GO:0008233">
    <property type="term" value="F:peptidase activity"/>
    <property type="evidence" value="ECO:0007669"/>
    <property type="project" value="UniProtKB-KW"/>
</dbReference>
<accession>A0ABW2A8U5</accession>
<dbReference type="RefSeq" id="WP_379912567.1">
    <property type="nucleotide sequence ID" value="NZ_JBHSWE010000001.1"/>
</dbReference>
<keyword evidence="2" id="KW-0645">Protease</keyword>
<feature type="signal peptide" evidence="1">
    <location>
        <begin position="1"/>
        <end position="19"/>
    </location>
</feature>
<evidence type="ECO:0000256" key="1">
    <source>
        <dbReference type="SAM" id="SignalP"/>
    </source>
</evidence>
<dbReference type="EMBL" id="JBHSWE010000001">
    <property type="protein sequence ID" value="MFC6673848.1"/>
    <property type="molecule type" value="Genomic_DNA"/>
</dbReference>
<protein>
    <submittedName>
        <fullName evidence="2">TIGR02281 family clan AA aspartic protease</fullName>
    </submittedName>
</protein>
<evidence type="ECO:0000313" key="2">
    <source>
        <dbReference type="EMBL" id="MFC6673848.1"/>
    </source>
</evidence>
<organism evidence="2 3">
    <name type="scientific">Marinobacterium aestuariivivens</name>
    <dbReference type="NCBI Taxonomy" id="1698799"/>
    <lineage>
        <taxon>Bacteria</taxon>
        <taxon>Pseudomonadati</taxon>
        <taxon>Pseudomonadota</taxon>
        <taxon>Gammaproteobacteria</taxon>
        <taxon>Oceanospirillales</taxon>
        <taxon>Oceanospirillaceae</taxon>
        <taxon>Marinobacterium</taxon>
    </lineage>
</organism>
<dbReference type="GO" id="GO:0006508">
    <property type="term" value="P:proteolysis"/>
    <property type="evidence" value="ECO:0007669"/>
    <property type="project" value="UniProtKB-KW"/>
</dbReference>
<dbReference type="Pfam" id="PF13975">
    <property type="entry name" value="gag-asp_proteas"/>
    <property type="match status" value="1"/>
</dbReference>
<dbReference type="InterPro" id="IPR034122">
    <property type="entry name" value="Retropepsin-like_bacterial"/>
</dbReference>
<dbReference type="Proteomes" id="UP001596422">
    <property type="component" value="Unassembled WGS sequence"/>
</dbReference>
<gene>
    <name evidence="2" type="ORF">ACFQDL_29990</name>
</gene>
<reference evidence="3" key="1">
    <citation type="journal article" date="2019" name="Int. J. Syst. Evol. Microbiol.">
        <title>The Global Catalogue of Microorganisms (GCM) 10K type strain sequencing project: providing services to taxonomists for standard genome sequencing and annotation.</title>
        <authorList>
            <consortium name="The Broad Institute Genomics Platform"/>
            <consortium name="The Broad Institute Genome Sequencing Center for Infectious Disease"/>
            <person name="Wu L."/>
            <person name="Ma J."/>
        </authorList>
    </citation>
    <scope>NUCLEOTIDE SEQUENCE [LARGE SCALE GENOMIC DNA]</scope>
    <source>
        <strain evidence="3">NBRC 111756</strain>
    </source>
</reference>
<keyword evidence="2" id="KW-0378">Hydrolase</keyword>
<keyword evidence="3" id="KW-1185">Reference proteome</keyword>
<proteinExistence type="predicted"/>
<feature type="chain" id="PRO_5047501304" evidence="1">
    <location>
        <begin position="20"/>
        <end position="159"/>
    </location>
</feature>